<dbReference type="Gene3D" id="3.40.250.10">
    <property type="entry name" value="Rhodanese-like domain"/>
    <property type="match status" value="1"/>
</dbReference>
<dbReference type="RefSeq" id="WP_301208997.1">
    <property type="nucleotide sequence ID" value="NZ_JAROCF010000001.1"/>
</dbReference>
<dbReference type="PANTHER" id="PTHR43031:SF1">
    <property type="entry name" value="PYRIDINE NUCLEOTIDE-DISULPHIDE OXIDOREDUCTASE"/>
    <property type="match status" value="1"/>
</dbReference>
<organism evidence="2 3">
    <name type="scientific">Leifsonia williamsii</name>
    <dbReference type="NCBI Taxonomy" id="3035919"/>
    <lineage>
        <taxon>Bacteria</taxon>
        <taxon>Bacillati</taxon>
        <taxon>Actinomycetota</taxon>
        <taxon>Actinomycetes</taxon>
        <taxon>Micrococcales</taxon>
        <taxon>Microbacteriaceae</taxon>
        <taxon>Leifsonia</taxon>
    </lineage>
</organism>
<dbReference type="InterPro" id="IPR036873">
    <property type="entry name" value="Rhodanese-like_dom_sf"/>
</dbReference>
<feature type="domain" description="Rhodanese" evidence="1">
    <location>
        <begin position="35"/>
        <end position="124"/>
    </location>
</feature>
<evidence type="ECO:0000313" key="3">
    <source>
        <dbReference type="Proteomes" id="UP001174208"/>
    </source>
</evidence>
<dbReference type="SMART" id="SM00450">
    <property type="entry name" value="RHOD"/>
    <property type="match status" value="1"/>
</dbReference>
<evidence type="ECO:0000313" key="2">
    <source>
        <dbReference type="EMBL" id="MDN4615004.1"/>
    </source>
</evidence>
<proteinExistence type="predicted"/>
<dbReference type="SUPFAM" id="SSF52821">
    <property type="entry name" value="Rhodanese/Cell cycle control phosphatase"/>
    <property type="match status" value="1"/>
</dbReference>
<dbReference type="PROSITE" id="PS50206">
    <property type="entry name" value="RHODANESE_3"/>
    <property type="match status" value="1"/>
</dbReference>
<gene>
    <name evidence="2" type="ORF">P5G50_11135</name>
</gene>
<dbReference type="Pfam" id="PF00581">
    <property type="entry name" value="Rhodanese"/>
    <property type="match status" value="1"/>
</dbReference>
<keyword evidence="3" id="KW-1185">Reference proteome</keyword>
<comment type="caution">
    <text evidence="2">The sequence shown here is derived from an EMBL/GenBank/DDBJ whole genome shotgun (WGS) entry which is preliminary data.</text>
</comment>
<reference evidence="2" key="1">
    <citation type="submission" date="2023-06" db="EMBL/GenBank/DDBJ databases">
        <title>MT1 and MT2 Draft Genomes of Novel Species.</title>
        <authorList>
            <person name="Venkateswaran K."/>
        </authorList>
    </citation>
    <scope>NUCLEOTIDE SEQUENCE</scope>
    <source>
        <strain evidence="2">F6_8S_P_1B</strain>
    </source>
</reference>
<dbReference type="Proteomes" id="UP001174208">
    <property type="component" value="Unassembled WGS sequence"/>
</dbReference>
<dbReference type="PANTHER" id="PTHR43031">
    <property type="entry name" value="FAD-DEPENDENT OXIDOREDUCTASE"/>
    <property type="match status" value="1"/>
</dbReference>
<dbReference type="EMBL" id="JAROCF010000001">
    <property type="protein sequence ID" value="MDN4615004.1"/>
    <property type="molecule type" value="Genomic_DNA"/>
</dbReference>
<name>A0ABT8KC18_9MICO</name>
<evidence type="ECO:0000259" key="1">
    <source>
        <dbReference type="PROSITE" id="PS50206"/>
    </source>
</evidence>
<sequence>MSSAPAPADLEVRLAHVEARLAYELDIVAAAEAVEAGEAVLVDTRRRASWDHGHIAGALHLPSPELDARIGELPRDRTLVVYGWGPGCNGATATARTLLAAGLDVRELLGGYEYWVRNGFPTEAAGVVTRATPDPLVTADDGTARDH</sequence>
<protein>
    <submittedName>
        <fullName evidence="2">Rhodanese-like domain-containing protein</fullName>
    </submittedName>
</protein>
<dbReference type="InterPro" id="IPR001763">
    <property type="entry name" value="Rhodanese-like_dom"/>
</dbReference>
<accession>A0ABT8KC18</accession>
<dbReference type="InterPro" id="IPR050229">
    <property type="entry name" value="GlpE_sulfurtransferase"/>
</dbReference>